<dbReference type="EMBL" id="JAWDJW010000039">
    <property type="protein sequence ID" value="KAK3081908.1"/>
    <property type="molecule type" value="Genomic_DNA"/>
</dbReference>
<dbReference type="Proteomes" id="UP001186974">
    <property type="component" value="Unassembled WGS sequence"/>
</dbReference>
<keyword evidence="2" id="KW-1185">Reference proteome</keyword>
<comment type="caution">
    <text evidence="1">The sequence shown here is derived from an EMBL/GenBank/DDBJ whole genome shotgun (WGS) entry which is preliminary data.</text>
</comment>
<proteinExistence type="predicted"/>
<sequence>MTIEQLRGHAYALELTSSSSIKSCGLHIRIAVAQDSDWSLYSYRDTGVKLLTTTISEDETKGTFSFGYALPPAGTGSDDEYIGYIQGSRVNSQGWAGISHAGGMPNALLLAAWVDGTRTRVVTSFRYATDYVAPSVYTGNATLTEISHAINATHYDVLYRCQGCWSWTVNGTSGAALPGDTQTIGWAQASKSPAGDVNDVNAPLPFHNNGQGIFGAQRAQARQADYMKWTALAKPENAQIPSTCCTTQPGGLVGGSISGSALPSGVPALAAPANGTGIVSAASPNGISRMPPGVLQTKPSCTKRKQRRGRSSRVERRKAKLEKAVEEEFVW</sequence>
<gene>
    <name evidence="1" type="ORF">LTS18_012846</name>
</gene>
<accession>A0ACC3DYX0</accession>
<protein>
    <submittedName>
        <fullName evidence="1">Uncharacterized protein</fullName>
    </submittedName>
</protein>
<evidence type="ECO:0000313" key="2">
    <source>
        <dbReference type="Proteomes" id="UP001186974"/>
    </source>
</evidence>
<reference evidence="1" key="1">
    <citation type="submission" date="2024-09" db="EMBL/GenBank/DDBJ databases">
        <title>Black Yeasts Isolated from many extreme environments.</title>
        <authorList>
            <person name="Coleine C."/>
            <person name="Stajich J.E."/>
            <person name="Selbmann L."/>
        </authorList>
    </citation>
    <scope>NUCLEOTIDE SEQUENCE</scope>
    <source>
        <strain evidence="1">CCFEE 5737</strain>
    </source>
</reference>
<name>A0ACC3DYX0_9PEZI</name>
<evidence type="ECO:0000313" key="1">
    <source>
        <dbReference type="EMBL" id="KAK3081908.1"/>
    </source>
</evidence>
<organism evidence="1 2">
    <name type="scientific">Coniosporium uncinatum</name>
    <dbReference type="NCBI Taxonomy" id="93489"/>
    <lineage>
        <taxon>Eukaryota</taxon>
        <taxon>Fungi</taxon>
        <taxon>Dikarya</taxon>
        <taxon>Ascomycota</taxon>
        <taxon>Pezizomycotina</taxon>
        <taxon>Dothideomycetes</taxon>
        <taxon>Dothideomycetes incertae sedis</taxon>
        <taxon>Coniosporium</taxon>
    </lineage>
</organism>